<accession>A0A3E2X1K6</accession>
<evidence type="ECO:0000256" key="1">
    <source>
        <dbReference type="ARBA" id="ARBA00018672"/>
    </source>
</evidence>
<evidence type="ECO:0000256" key="4">
    <source>
        <dbReference type="PROSITE-ProRule" id="PRU00169"/>
    </source>
</evidence>
<name>A0A3E2X1K6_9FIRM</name>
<dbReference type="Proteomes" id="UP000261111">
    <property type="component" value="Unassembled WGS sequence"/>
</dbReference>
<dbReference type="SUPFAM" id="SSF52172">
    <property type="entry name" value="CheY-like"/>
    <property type="match status" value="1"/>
</dbReference>
<dbReference type="AlphaFoldDB" id="A0A3E2X1K6"/>
<evidence type="ECO:0000259" key="5">
    <source>
        <dbReference type="PROSITE" id="PS50110"/>
    </source>
</evidence>
<dbReference type="InterPro" id="IPR001789">
    <property type="entry name" value="Sig_transdc_resp-reg_receiver"/>
</dbReference>
<dbReference type="GO" id="GO:0000160">
    <property type="term" value="P:phosphorelay signal transduction system"/>
    <property type="evidence" value="ECO:0007669"/>
    <property type="project" value="InterPro"/>
</dbReference>
<comment type="function">
    <text evidence="3">May play the central regulatory role in sporulation. It may be an element of the effector pathway responsible for the activation of sporulation genes in response to nutritional stress. Spo0A may act in concert with spo0H (a sigma factor) to control the expression of some genes that are critical to the sporulation process.</text>
</comment>
<keyword evidence="2 4" id="KW-0597">Phosphoprotein</keyword>
<dbReference type="PANTHER" id="PTHR44591:SF3">
    <property type="entry name" value="RESPONSE REGULATORY DOMAIN-CONTAINING PROTEIN"/>
    <property type="match status" value="1"/>
</dbReference>
<evidence type="ECO:0000313" key="7">
    <source>
        <dbReference type="Proteomes" id="UP000261111"/>
    </source>
</evidence>
<feature type="domain" description="Response regulatory" evidence="5">
    <location>
        <begin position="43"/>
        <end position="159"/>
    </location>
</feature>
<dbReference type="EMBL" id="QVIA01000002">
    <property type="protein sequence ID" value="RGC35161.1"/>
    <property type="molecule type" value="Genomic_DNA"/>
</dbReference>
<organism evidence="6 7">
    <name type="scientific">Hungatella hathewayi</name>
    <dbReference type="NCBI Taxonomy" id="154046"/>
    <lineage>
        <taxon>Bacteria</taxon>
        <taxon>Bacillati</taxon>
        <taxon>Bacillota</taxon>
        <taxon>Clostridia</taxon>
        <taxon>Lachnospirales</taxon>
        <taxon>Lachnospiraceae</taxon>
        <taxon>Hungatella</taxon>
    </lineage>
</organism>
<dbReference type="Gene3D" id="3.40.50.2300">
    <property type="match status" value="1"/>
</dbReference>
<comment type="caution">
    <text evidence="6">The sequence shown here is derived from an EMBL/GenBank/DDBJ whole genome shotgun (WGS) entry which is preliminary data.</text>
</comment>
<evidence type="ECO:0000256" key="3">
    <source>
        <dbReference type="ARBA" id="ARBA00024867"/>
    </source>
</evidence>
<dbReference type="GO" id="GO:0003677">
    <property type="term" value="F:DNA binding"/>
    <property type="evidence" value="ECO:0007669"/>
    <property type="project" value="UniProtKB-KW"/>
</dbReference>
<dbReference type="PROSITE" id="PS50110">
    <property type="entry name" value="RESPONSE_REGULATORY"/>
    <property type="match status" value="1"/>
</dbReference>
<dbReference type="PANTHER" id="PTHR44591">
    <property type="entry name" value="STRESS RESPONSE REGULATOR PROTEIN 1"/>
    <property type="match status" value="1"/>
</dbReference>
<reference evidence="6 7" key="1">
    <citation type="submission" date="2018-08" db="EMBL/GenBank/DDBJ databases">
        <title>A genome reference for cultivated species of the human gut microbiota.</title>
        <authorList>
            <person name="Zou Y."/>
            <person name="Xue W."/>
            <person name="Luo G."/>
        </authorList>
    </citation>
    <scope>NUCLEOTIDE SEQUENCE [LARGE SCALE GENOMIC DNA]</scope>
    <source>
        <strain evidence="6 7">AF19-21</strain>
    </source>
</reference>
<dbReference type="InterPro" id="IPR011006">
    <property type="entry name" value="CheY-like_superfamily"/>
</dbReference>
<keyword evidence="6" id="KW-0238">DNA-binding</keyword>
<sequence length="334" mass="37978">MGGGPGREDRIAQQSECGDRGHLLSAGSRRAGNINMGAHEMEKILVIDDNEVICDMLYDVLNEWGFCVEKAYQGMKALPLVDEFQPDLVLLDVMLPGMNGFEICRRIKSDPEKEHIAVILLTVLSDVGDRMQAVNVGADLFLSKPVNYKELRKQIGYLLGKKKRLADMEKAESVCQFILNLVRYMDSELYSQAKEVKRYCDRLLHILNFSENERVEIELGIAFHVFGEFVMSHGITRDELEDMIAPLKLSGRIVPYLRDEQSEMFVDPDQKNVKVLRIVEKFCEFKREGKNNEEALSALAVMVPRADKELLDGLKRQISAEKFMENLKSGKESI</sequence>
<dbReference type="InterPro" id="IPR050595">
    <property type="entry name" value="Bact_response_regulator"/>
</dbReference>
<evidence type="ECO:0000313" key="6">
    <source>
        <dbReference type="EMBL" id="RGC35161.1"/>
    </source>
</evidence>
<dbReference type="Pfam" id="PF00072">
    <property type="entry name" value="Response_reg"/>
    <property type="match status" value="1"/>
</dbReference>
<evidence type="ECO:0000256" key="2">
    <source>
        <dbReference type="ARBA" id="ARBA00022553"/>
    </source>
</evidence>
<gene>
    <name evidence="6" type="ORF">DWX41_01935</name>
</gene>
<dbReference type="SMART" id="SM00448">
    <property type="entry name" value="REC"/>
    <property type="match status" value="1"/>
</dbReference>
<feature type="modified residue" description="4-aspartylphosphate" evidence="4">
    <location>
        <position position="92"/>
    </location>
</feature>
<proteinExistence type="predicted"/>
<protein>
    <recommendedName>
        <fullName evidence="1">Stage 0 sporulation protein A homolog</fullName>
    </recommendedName>
</protein>